<reference evidence="1" key="2">
    <citation type="submission" date="2022-01" db="EMBL/GenBank/DDBJ databases">
        <authorList>
            <person name="Yamashiro T."/>
            <person name="Shiraishi A."/>
            <person name="Satake H."/>
            <person name="Nakayama K."/>
        </authorList>
    </citation>
    <scope>NUCLEOTIDE SEQUENCE</scope>
</reference>
<reference evidence="1" key="1">
    <citation type="journal article" date="2022" name="Int. J. Mol. Sci.">
        <title>Draft Genome of Tanacetum Coccineum: Genomic Comparison of Closely Related Tanacetum-Family Plants.</title>
        <authorList>
            <person name="Yamashiro T."/>
            <person name="Shiraishi A."/>
            <person name="Nakayama K."/>
            <person name="Satake H."/>
        </authorList>
    </citation>
    <scope>NUCLEOTIDE SEQUENCE</scope>
</reference>
<accession>A0ABQ4XPB7</accession>
<dbReference type="EMBL" id="BQNB010009679">
    <property type="protein sequence ID" value="GJS66876.1"/>
    <property type="molecule type" value="Genomic_DNA"/>
</dbReference>
<protein>
    <submittedName>
        <fullName evidence="1">Uncharacterized protein</fullName>
    </submittedName>
</protein>
<gene>
    <name evidence="1" type="ORF">Tco_0681440</name>
</gene>
<organism evidence="1 2">
    <name type="scientific">Tanacetum coccineum</name>
    <dbReference type="NCBI Taxonomy" id="301880"/>
    <lineage>
        <taxon>Eukaryota</taxon>
        <taxon>Viridiplantae</taxon>
        <taxon>Streptophyta</taxon>
        <taxon>Embryophyta</taxon>
        <taxon>Tracheophyta</taxon>
        <taxon>Spermatophyta</taxon>
        <taxon>Magnoliopsida</taxon>
        <taxon>eudicotyledons</taxon>
        <taxon>Gunneridae</taxon>
        <taxon>Pentapetalae</taxon>
        <taxon>asterids</taxon>
        <taxon>campanulids</taxon>
        <taxon>Asterales</taxon>
        <taxon>Asteraceae</taxon>
        <taxon>Asteroideae</taxon>
        <taxon>Anthemideae</taxon>
        <taxon>Anthemidinae</taxon>
        <taxon>Tanacetum</taxon>
    </lineage>
</organism>
<comment type="caution">
    <text evidence="1">The sequence shown here is derived from an EMBL/GenBank/DDBJ whole genome shotgun (WGS) entry which is preliminary data.</text>
</comment>
<dbReference type="Proteomes" id="UP001151760">
    <property type="component" value="Unassembled WGS sequence"/>
</dbReference>
<keyword evidence="2" id="KW-1185">Reference proteome</keyword>
<evidence type="ECO:0000313" key="2">
    <source>
        <dbReference type="Proteomes" id="UP001151760"/>
    </source>
</evidence>
<name>A0ABQ4XPB7_9ASTR</name>
<sequence length="256" mass="28354">MLPYPGQGQGPHVVSTVQAQRPVIRIIRHQVPPVYKRMRRIYDDGDALHILRDDMGKECLFNVTTQTTNPNTPKEAAADPNTPTAKVQSLQRMATPPKMKLLLIQCLVMCKKINSIENPRDYHIIGSFPQGSKPPSQRNSSNPRINAVNQVNGLESVTATLPNYSDAPNISSTSSNTFVHSRMDPLQNQLNQMLFMLQNNPQEFTTGTLSHMAVTHGSLHGGLYTLNSSPTSTLSTANSHISTTHLWHSRLGHPCF</sequence>
<evidence type="ECO:0000313" key="1">
    <source>
        <dbReference type="EMBL" id="GJS66876.1"/>
    </source>
</evidence>
<proteinExistence type="predicted"/>